<dbReference type="Gene3D" id="1.20.1050.10">
    <property type="match status" value="1"/>
</dbReference>
<dbReference type="SFLD" id="SFLDG01154">
    <property type="entry name" value="Main.5:_Phi-like"/>
    <property type="match status" value="1"/>
</dbReference>
<evidence type="ECO:0000313" key="10">
    <source>
        <dbReference type="EMBL" id="EOX95009.1"/>
    </source>
</evidence>
<dbReference type="InterPro" id="IPR034347">
    <property type="entry name" value="GST_Phi_C"/>
</dbReference>
<dbReference type="SUPFAM" id="SSF47616">
    <property type="entry name" value="GST C-terminal domain-like"/>
    <property type="match status" value="1"/>
</dbReference>
<dbReference type="SFLD" id="SFLDG00358">
    <property type="entry name" value="Main_(cytGST)"/>
    <property type="match status" value="1"/>
</dbReference>
<dbReference type="FunCoup" id="A0A061DQB7">
    <property type="interactions" value="894"/>
</dbReference>
<dbReference type="InterPro" id="IPR010987">
    <property type="entry name" value="Glutathione-S-Trfase_C-like"/>
</dbReference>
<dbReference type="Pfam" id="PF00043">
    <property type="entry name" value="GST_C"/>
    <property type="match status" value="1"/>
</dbReference>
<sequence length="268" mass="29953">MSRPFQTFARNDGKVPRPTFIYIHVTNASSAKTHKHFLSLAVPGSVSVVGRTTMAVIKAHGSLLSTATQRVLLCLYEKEVEFQFVPVNMGAGEHKSENYLSLNPFGQVPAFEEGNLKLFESRAITEYIAHEYTDKGTQLLLPGSNKSMAVLSLWKEVEAHQFDPASSKLAWELFIKPILGMATDSAVVEEYEPKLAKVLDVYETRLSQSKYLACDYFTLADLHHLPNIQCLLGTPAKRLFDSRPHVSAWVADIIARPAWCKVLAMQKQ</sequence>
<dbReference type="OMA" id="PWNDRID"/>
<dbReference type="InterPro" id="IPR036282">
    <property type="entry name" value="Glutathione-S-Trfase_C_sf"/>
</dbReference>
<dbReference type="GO" id="GO:0009407">
    <property type="term" value="P:toxin catabolic process"/>
    <property type="evidence" value="ECO:0007669"/>
    <property type="project" value="UniProtKB-ARBA"/>
</dbReference>
<dbReference type="InterPro" id="IPR040079">
    <property type="entry name" value="Glutathione_S-Trfase"/>
</dbReference>
<evidence type="ECO:0000259" key="9">
    <source>
        <dbReference type="PROSITE" id="PS50405"/>
    </source>
</evidence>
<dbReference type="GO" id="GO:0009409">
    <property type="term" value="P:response to cold"/>
    <property type="evidence" value="ECO:0007669"/>
    <property type="project" value="EnsemblPlants"/>
</dbReference>
<keyword evidence="5" id="KW-0216">Detoxification</keyword>
<dbReference type="AlphaFoldDB" id="A0A061DQB7"/>
<dbReference type="SFLD" id="SFLDS00019">
    <property type="entry name" value="Glutathione_Transferase_(cytos"/>
    <property type="match status" value="1"/>
</dbReference>
<dbReference type="CDD" id="cd03187">
    <property type="entry name" value="GST_C_Phi"/>
    <property type="match status" value="1"/>
</dbReference>
<name>A0A061DQB7_THECC</name>
<dbReference type="InParanoid" id="A0A061DQB7"/>
<organism evidence="10 11">
    <name type="scientific">Theobroma cacao</name>
    <name type="common">Cacao</name>
    <name type="synonym">Cocoa</name>
    <dbReference type="NCBI Taxonomy" id="3641"/>
    <lineage>
        <taxon>Eukaryota</taxon>
        <taxon>Viridiplantae</taxon>
        <taxon>Streptophyta</taxon>
        <taxon>Embryophyta</taxon>
        <taxon>Tracheophyta</taxon>
        <taxon>Spermatophyta</taxon>
        <taxon>Magnoliopsida</taxon>
        <taxon>eudicotyledons</taxon>
        <taxon>Gunneridae</taxon>
        <taxon>Pentapetalae</taxon>
        <taxon>rosids</taxon>
        <taxon>malvids</taxon>
        <taxon>Malvales</taxon>
        <taxon>Malvaceae</taxon>
        <taxon>Byttnerioideae</taxon>
        <taxon>Theobroma</taxon>
    </lineage>
</organism>
<protein>
    <recommendedName>
        <fullName evidence="3">glutathione transferase</fullName>
        <ecNumber evidence="3">2.5.1.18</ecNumber>
    </recommendedName>
</protein>
<dbReference type="GO" id="GO:0006749">
    <property type="term" value="P:glutathione metabolic process"/>
    <property type="evidence" value="ECO:0000318"/>
    <property type="project" value="GO_Central"/>
</dbReference>
<evidence type="ECO:0000259" key="8">
    <source>
        <dbReference type="PROSITE" id="PS50404"/>
    </source>
</evidence>
<dbReference type="eggNOG" id="KOG0867">
    <property type="taxonomic scope" value="Eukaryota"/>
</dbReference>
<dbReference type="FunFam" id="3.40.30.10:FF:000016">
    <property type="entry name" value="Glutathione S-transferase F2"/>
    <property type="match status" value="1"/>
</dbReference>
<dbReference type="Proteomes" id="UP000026915">
    <property type="component" value="Chromosome 1"/>
</dbReference>
<evidence type="ECO:0000256" key="5">
    <source>
        <dbReference type="ARBA" id="ARBA00022575"/>
    </source>
</evidence>
<dbReference type="InterPro" id="IPR004046">
    <property type="entry name" value="GST_C"/>
</dbReference>
<dbReference type="FunFam" id="1.20.1050.10:FF:000004">
    <property type="entry name" value="Glutathione S-transferase F2"/>
    <property type="match status" value="1"/>
</dbReference>
<keyword evidence="4" id="KW-0963">Cytoplasm</keyword>
<dbReference type="GO" id="GO:0004364">
    <property type="term" value="F:glutathione transferase activity"/>
    <property type="evidence" value="ECO:0000318"/>
    <property type="project" value="GO_Central"/>
</dbReference>
<evidence type="ECO:0000256" key="6">
    <source>
        <dbReference type="ARBA" id="ARBA00022679"/>
    </source>
</evidence>
<comment type="subcellular location">
    <subcellularLocation>
        <location evidence="1">Cytoplasm</location>
        <location evidence="1">Cytosol</location>
    </subcellularLocation>
</comment>
<keyword evidence="11" id="KW-1185">Reference proteome</keyword>
<gene>
    <name evidence="10" type="ORF">TCM_004593</name>
</gene>
<keyword evidence="6" id="KW-0808">Transferase</keyword>
<proteinExistence type="inferred from homology"/>
<comment type="catalytic activity">
    <reaction evidence="7">
        <text>RX + glutathione = an S-substituted glutathione + a halide anion + H(+)</text>
        <dbReference type="Rhea" id="RHEA:16437"/>
        <dbReference type="ChEBI" id="CHEBI:15378"/>
        <dbReference type="ChEBI" id="CHEBI:16042"/>
        <dbReference type="ChEBI" id="CHEBI:17792"/>
        <dbReference type="ChEBI" id="CHEBI:57925"/>
        <dbReference type="ChEBI" id="CHEBI:90779"/>
        <dbReference type="EC" id="2.5.1.18"/>
    </reaction>
</comment>
<accession>A0A061DQB7</accession>
<dbReference type="STRING" id="3641.A0A061DQB7"/>
<feature type="domain" description="GST C-terminal" evidence="9">
    <location>
        <begin position="144"/>
        <end position="268"/>
    </location>
</feature>
<dbReference type="PANTHER" id="PTHR43900">
    <property type="entry name" value="GLUTATHIONE S-TRANSFERASE RHO"/>
    <property type="match status" value="1"/>
</dbReference>
<dbReference type="Pfam" id="PF02798">
    <property type="entry name" value="GST_N"/>
    <property type="match status" value="1"/>
</dbReference>
<dbReference type="GO" id="GO:0005829">
    <property type="term" value="C:cytosol"/>
    <property type="evidence" value="ECO:0007669"/>
    <property type="project" value="UniProtKB-SubCell"/>
</dbReference>
<dbReference type="InterPro" id="IPR004045">
    <property type="entry name" value="Glutathione_S-Trfase_N"/>
</dbReference>
<dbReference type="GO" id="GO:0043295">
    <property type="term" value="F:glutathione binding"/>
    <property type="evidence" value="ECO:0000318"/>
    <property type="project" value="GO_Central"/>
</dbReference>
<feature type="domain" description="GST N-terminal" evidence="8">
    <location>
        <begin position="55"/>
        <end position="136"/>
    </location>
</feature>
<dbReference type="PROSITE" id="PS50405">
    <property type="entry name" value="GST_CTER"/>
    <property type="match status" value="1"/>
</dbReference>
<dbReference type="EMBL" id="CM001879">
    <property type="protein sequence ID" value="EOX95009.1"/>
    <property type="molecule type" value="Genomic_DNA"/>
</dbReference>
<dbReference type="GO" id="GO:0006952">
    <property type="term" value="P:defense response"/>
    <property type="evidence" value="ECO:0007669"/>
    <property type="project" value="EnsemblPlants"/>
</dbReference>
<dbReference type="CDD" id="cd03053">
    <property type="entry name" value="GST_N_Phi"/>
    <property type="match status" value="1"/>
</dbReference>
<reference evidence="10 11" key="1">
    <citation type="journal article" date="2013" name="Genome Biol.">
        <title>The genome sequence of the most widely cultivated cacao type and its use to identify candidate genes regulating pod color.</title>
        <authorList>
            <person name="Motamayor J.C."/>
            <person name="Mockaitis K."/>
            <person name="Schmutz J."/>
            <person name="Haiminen N."/>
            <person name="Iii D.L."/>
            <person name="Cornejo O."/>
            <person name="Findley S.D."/>
            <person name="Zheng P."/>
            <person name="Utro F."/>
            <person name="Royaert S."/>
            <person name="Saski C."/>
            <person name="Jenkins J."/>
            <person name="Podicheti R."/>
            <person name="Zhao M."/>
            <person name="Scheffler B.E."/>
            <person name="Stack J.C."/>
            <person name="Feltus F.A."/>
            <person name="Mustiga G.M."/>
            <person name="Amores F."/>
            <person name="Phillips W."/>
            <person name="Marelli J.P."/>
            <person name="May G.D."/>
            <person name="Shapiro H."/>
            <person name="Ma J."/>
            <person name="Bustamante C.D."/>
            <person name="Schnell R.J."/>
            <person name="Main D."/>
            <person name="Gilbert D."/>
            <person name="Parida L."/>
            <person name="Kuhn D.N."/>
        </authorList>
    </citation>
    <scope>NUCLEOTIDE SEQUENCE [LARGE SCALE GENOMIC DNA]</scope>
    <source>
        <strain evidence="11">cv. Matina 1-6</strain>
    </source>
</reference>
<dbReference type="Gene3D" id="3.40.30.10">
    <property type="entry name" value="Glutaredoxin"/>
    <property type="match status" value="1"/>
</dbReference>
<dbReference type="InterPro" id="IPR036249">
    <property type="entry name" value="Thioredoxin-like_sf"/>
</dbReference>
<comment type="similarity">
    <text evidence="2">Belongs to the GST superfamily. Phi family.</text>
</comment>
<evidence type="ECO:0000256" key="7">
    <source>
        <dbReference type="ARBA" id="ARBA00047960"/>
    </source>
</evidence>
<evidence type="ECO:0000256" key="4">
    <source>
        <dbReference type="ARBA" id="ARBA00022490"/>
    </source>
</evidence>
<dbReference type="Gramene" id="EOX95009">
    <property type="protein sequence ID" value="EOX95009"/>
    <property type="gene ID" value="TCM_004593"/>
</dbReference>
<evidence type="ECO:0000256" key="3">
    <source>
        <dbReference type="ARBA" id="ARBA00012452"/>
    </source>
</evidence>
<evidence type="ECO:0000256" key="2">
    <source>
        <dbReference type="ARBA" id="ARBA00010128"/>
    </source>
</evidence>
<evidence type="ECO:0000256" key="1">
    <source>
        <dbReference type="ARBA" id="ARBA00004514"/>
    </source>
</evidence>
<dbReference type="PANTHER" id="PTHR43900:SF47">
    <property type="entry name" value="GLUTATHIONE S-TRANSFERASE F6-RELATED"/>
    <property type="match status" value="1"/>
</dbReference>
<dbReference type="HOGENOM" id="CLU_011226_5_1_1"/>
<dbReference type="PROSITE" id="PS50404">
    <property type="entry name" value="GST_NTER"/>
    <property type="match status" value="1"/>
</dbReference>
<dbReference type="GO" id="GO:0010319">
    <property type="term" value="C:stromule"/>
    <property type="evidence" value="ECO:0007669"/>
    <property type="project" value="EnsemblPlants"/>
</dbReference>
<evidence type="ECO:0000313" key="11">
    <source>
        <dbReference type="Proteomes" id="UP000026915"/>
    </source>
</evidence>
<dbReference type="GO" id="GO:0005737">
    <property type="term" value="C:cytoplasm"/>
    <property type="evidence" value="ECO:0000318"/>
    <property type="project" value="GO_Central"/>
</dbReference>
<dbReference type="SUPFAM" id="SSF52833">
    <property type="entry name" value="Thioredoxin-like"/>
    <property type="match status" value="1"/>
</dbReference>
<dbReference type="EC" id="2.5.1.18" evidence="3"/>